<gene>
    <name evidence="1" type="ORF">N7458_011949</name>
</gene>
<organism evidence="1 2">
    <name type="scientific">Penicillium daleae</name>
    <dbReference type="NCBI Taxonomy" id="63821"/>
    <lineage>
        <taxon>Eukaryota</taxon>
        <taxon>Fungi</taxon>
        <taxon>Dikarya</taxon>
        <taxon>Ascomycota</taxon>
        <taxon>Pezizomycotina</taxon>
        <taxon>Eurotiomycetes</taxon>
        <taxon>Eurotiomycetidae</taxon>
        <taxon>Eurotiales</taxon>
        <taxon>Aspergillaceae</taxon>
        <taxon>Penicillium</taxon>
    </lineage>
</organism>
<reference evidence="1" key="2">
    <citation type="journal article" date="2023" name="IMA Fungus">
        <title>Comparative genomic study of the Penicillium genus elucidates a diverse pangenome and 15 lateral gene transfer events.</title>
        <authorList>
            <person name="Petersen C."/>
            <person name="Sorensen T."/>
            <person name="Nielsen M.R."/>
            <person name="Sondergaard T.E."/>
            <person name="Sorensen J.L."/>
            <person name="Fitzpatrick D.A."/>
            <person name="Frisvad J.C."/>
            <person name="Nielsen K.L."/>
        </authorList>
    </citation>
    <scope>NUCLEOTIDE SEQUENCE</scope>
    <source>
        <strain evidence="1">IBT 16125</strain>
    </source>
</reference>
<proteinExistence type="predicted"/>
<dbReference type="Proteomes" id="UP001213681">
    <property type="component" value="Unassembled WGS sequence"/>
</dbReference>
<accession>A0AAD6FWW6</accession>
<protein>
    <submittedName>
        <fullName evidence="1">Uncharacterized protein</fullName>
    </submittedName>
</protein>
<evidence type="ECO:0000313" key="1">
    <source>
        <dbReference type="EMBL" id="KAJ5432793.1"/>
    </source>
</evidence>
<comment type="caution">
    <text evidence="1">The sequence shown here is derived from an EMBL/GenBank/DDBJ whole genome shotgun (WGS) entry which is preliminary data.</text>
</comment>
<dbReference type="EMBL" id="JAPVEA010000009">
    <property type="protein sequence ID" value="KAJ5432793.1"/>
    <property type="molecule type" value="Genomic_DNA"/>
</dbReference>
<evidence type="ECO:0000313" key="2">
    <source>
        <dbReference type="Proteomes" id="UP001213681"/>
    </source>
</evidence>
<dbReference type="GeneID" id="81605574"/>
<reference evidence="1" key="1">
    <citation type="submission" date="2022-12" db="EMBL/GenBank/DDBJ databases">
        <authorList>
            <person name="Petersen C."/>
        </authorList>
    </citation>
    <scope>NUCLEOTIDE SEQUENCE</scope>
    <source>
        <strain evidence="1">IBT 16125</strain>
    </source>
</reference>
<dbReference type="RefSeq" id="XP_056760085.1">
    <property type="nucleotide sequence ID" value="XM_056915331.1"/>
</dbReference>
<sequence>MTGGSDCNHEARRPLWLTVHVQSRKYSHIQAYVETRTDDARQRAGRIATHEQPARPNWITLAPGAS</sequence>
<keyword evidence="2" id="KW-1185">Reference proteome</keyword>
<name>A0AAD6FWW6_9EURO</name>
<dbReference type="AlphaFoldDB" id="A0AAD6FWW6"/>